<dbReference type="Proteomes" id="UP001501671">
    <property type="component" value="Unassembled WGS sequence"/>
</dbReference>
<reference evidence="3" key="1">
    <citation type="journal article" date="2019" name="Int. J. Syst. Evol. Microbiol.">
        <title>The Global Catalogue of Microorganisms (GCM) 10K type strain sequencing project: providing services to taxonomists for standard genome sequencing and annotation.</title>
        <authorList>
            <consortium name="The Broad Institute Genomics Platform"/>
            <consortium name="The Broad Institute Genome Sequencing Center for Infectious Disease"/>
            <person name="Wu L."/>
            <person name="Ma J."/>
        </authorList>
    </citation>
    <scope>NUCLEOTIDE SEQUENCE [LARGE SCALE GENOMIC DNA]</scope>
    <source>
        <strain evidence="3">JCM 17666</strain>
    </source>
</reference>
<keyword evidence="3" id="KW-1185">Reference proteome</keyword>
<dbReference type="Pfam" id="PF09347">
    <property type="entry name" value="DUF1989"/>
    <property type="match status" value="1"/>
</dbReference>
<organism evidence="2 3">
    <name type="scientific">Pigmentiphaga soli</name>
    <dbReference type="NCBI Taxonomy" id="1007095"/>
    <lineage>
        <taxon>Bacteria</taxon>
        <taxon>Pseudomonadati</taxon>
        <taxon>Pseudomonadota</taxon>
        <taxon>Betaproteobacteria</taxon>
        <taxon>Burkholderiales</taxon>
        <taxon>Alcaligenaceae</taxon>
        <taxon>Pigmentiphaga</taxon>
    </lineage>
</organism>
<dbReference type="PANTHER" id="PTHR31527">
    <property type="entry name" value="RE64534P"/>
    <property type="match status" value="1"/>
</dbReference>
<dbReference type="PANTHER" id="PTHR31527:SF0">
    <property type="entry name" value="RE64534P"/>
    <property type="match status" value="1"/>
</dbReference>
<name>A0ABP8GQ85_9BURK</name>
<protein>
    <submittedName>
        <fullName evidence="2">Urea carboxylase-associated family protein</fullName>
    </submittedName>
</protein>
<dbReference type="EMBL" id="BAABFO010000005">
    <property type="protein sequence ID" value="GAA4328163.1"/>
    <property type="molecule type" value="Genomic_DNA"/>
</dbReference>
<comment type="caution">
    <text evidence="2">The sequence shown here is derived from an EMBL/GenBank/DDBJ whole genome shotgun (WGS) entry which is preliminary data.</text>
</comment>
<dbReference type="InterPro" id="IPR018959">
    <property type="entry name" value="DUF1989"/>
</dbReference>
<sequence>MKPAQQGLIPARHGSMALVDAGQSIRVINTHGQQVVDTWALCRGDPAEYLSMEHTRAGLSRLRPRVGDVLLTNRRRPILAITADTSPGVHDTLIAACDIYRYHGLGCTGYHRNCTDNFNEQLKQLGVPPRQPPCPLNLFMNIPWKADGSLEFAAPPCRPGDYIELRALMDCVMVFSACPQDMLPINGAECTPTDAHYSVMGA</sequence>
<evidence type="ECO:0000313" key="2">
    <source>
        <dbReference type="EMBL" id="GAA4328163.1"/>
    </source>
</evidence>
<evidence type="ECO:0000313" key="3">
    <source>
        <dbReference type="Proteomes" id="UP001501671"/>
    </source>
</evidence>
<evidence type="ECO:0000259" key="1">
    <source>
        <dbReference type="Pfam" id="PF09347"/>
    </source>
</evidence>
<dbReference type="RefSeq" id="WP_345247654.1">
    <property type="nucleotide sequence ID" value="NZ_BAABFO010000005.1"/>
</dbReference>
<feature type="domain" description="DUF1989" evidence="1">
    <location>
        <begin position="9"/>
        <end position="172"/>
    </location>
</feature>
<accession>A0ABP8GQ85</accession>
<gene>
    <name evidence="2" type="ORF">GCM10023144_13680</name>
</gene>
<proteinExistence type="predicted"/>